<dbReference type="AlphaFoldDB" id="A0A1B0GHG8"/>
<dbReference type="VEuPathDB" id="VectorBase:LLONM1_002658"/>
<feature type="domain" description="EGF-like" evidence="4">
    <location>
        <begin position="7"/>
        <end position="37"/>
    </location>
</feature>
<accession>A0A1B0GHG8</accession>
<dbReference type="GO" id="GO:0030414">
    <property type="term" value="F:peptidase inhibitor activity"/>
    <property type="evidence" value="ECO:0007669"/>
    <property type="project" value="UniProtKB-KW"/>
</dbReference>
<dbReference type="EnsemblMetazoa" id="LLOJ001267-RA">
    <property type="protein sequence ID" value="LLOJ001267-PA"/>
    <property type="gene ID" value="LLOJ001267"/>
</dbReference>
<dbReference type="SUPFAM" id="SSF57567">
    <property type="entry name" value="Serine protease inhibitors"/>
    <property type="match status" value="7"/>
</dbReference>
<dbReference type="InterPro" id="IPR000742">
    <property type="entry name" value="EGF"/>
</dbReference>
<dbReference type="VEuPathDB" id="VectorBase:LLOJ001267"/>
<feature type="domain" description="EGF-like" evidence="4">
    <location>
        <begin position="753"/>
        <end position="777"/>
    </location>
</feature>
<keyword evidence="6" id="KW-1185">Reference proteome</keyword>
<feature type="domain" description="EGF-like" evidence="4">
    <location>
        <begin position="1035"/>
        <end position="1083"/>
    </location>
</feature>
<dbReference type="InterPro" id="IPR051368">
    <property type="entry name" value="SerProtInhib-TIL_Domain"/>
</dbReference>
<evidence type="ECO:0000313" key="6">
    <source>
        <dbReference type="Proteomes" id="UP000092461"/>
    </source>
</evidence>
<dbReference type="EMBL" id="AJWK01004621">
    <property type="status" value="NOT_ANNOTATED_CDS"/>
    <property type="molecule type" value="Genomic_DNA"/>
</dbReference>
<evidence type="ECO:0000256" key="1">
    <source>
        <dbReference type="ARBA" id="ARBA00022690"/>
    </source>
</evidence>
<keyword evidence="1" id="KW-0646">Protease inhibitor</keyword>
<dbReference type="VEuPathDB" id="VectorBase:LLONM1_003422"/>
<dbReference type="VEuPathDB" id="VectorBase:LLONM1_010474"/>
<evidence type="ECO:0000256" key="3">
    <source>
        <dbReference type="SAM" id="MobiDB-lite"/>
    </source>
</evidence>
<dbReference type="SMART" id="SM00181">
    <property type="entry name" value="EGF"/>
    <property type="match status" value="6"/>
</dbReference>
<feature type="domain" description="EGF-like" evidence="4">
    <location>
        <begin position="69"/>
        <end position="93"/>
    </location>
</feature>
<proteinExistence type="predicted"/>
<dbReference type="EMBL" id="AJWK01004620">
    <property type="status" value="NOT_ANNOTATED_CDS"/>
    <property type="molecule type" value="Genomic_DNA"/>
</dbReference>
<dbReference type="Pfam" id="PF01826">
    <property type="entry name" value="TIL"/>
    <property type="match status" value="6"/>
</dbReference>
<feature type="compositionally biased region" description="Low complexity" evidence="3">
    <location>
        <begin position="449"/>
        <end position="484"/>
    </location>
</feature>
<feature type="domain" description="EGF-like" evidence="4">
    <location>
        <begin position="169"/>
        <end position="207"/>
    </location>
</feature>
<evidence type="ECO:0000259" key="4">
    <source>
        <dbReference type="SMART" id="SM00181"/>
    </source>
</evidence>
<feature type="region of interest" description="Disordered" evidence="3">
    <location>
        <begin position="449"/>
        <end position="487"/>
    </location>
</feature>
<reference evidence="5" key="1">
    <citation type="submission" date="2020-05" db="UniProtKB">
        <authorList>
            <consortium name="EnsemblMetazoa"/>
        </authorList>
    </citation>
    <scope>IDENTIFICATION</scope>
    <source>
        <strain evidence="5">Jacobina</strain>
    </source>
</reference>
<evidence type="ECO:0000256" key="2">
    <source>
        <dbReference type="ARBA" id="ARBA00023157"/>
    </source>
</evidence>
<dbReference type="InterPro" id="IPR036084">
    <property type="entry name" value="Ser_inhib-like_sf"/>
</dbReference>
<sequence length="1084" mass="120677">MKTCEEECTPTADCEFEECVKGCHCRSGFKRIDGACVAEAGCNPCGPDEVYKCGRDCEDQLCGLLDINLCLDLPCQNGCYCQDGFLRLLGICVRVDLGVSLCPCAAQGQEFGCKSDCSQSCEEIPSQCDETNCRWGCHCLDGFREQGGACVPEALCACGANETPRTGKTCEDDCSVTPAACTASSDPTGFKCFCNPGFCRGTDGTCVVRPDNIGLVNDTVNLRGTLRYSGIKCGSHEDFLTCGPSCEIDCLTIGTSCEPTDCQPGCFCRPGYVREYPGGKCISQKRCARPSCPKHEEFLFCGEAPLCQTTCENYGQACDIKRSANCPQGCYCKHGYARHPRSNQCVHVKNCPTIEYDCYNVLNTNNNNNNYLNNYPKNKTSNILNDNPKDKITSTTTKKTIPTTYSTFYPIKYPTTYPTTHTTKYTTKYPTTYPTSTTKEKTSTTPIIYPTETTTDTTTTQKVKTTTSKTKTTTTPSPTTTSTTDNPSEICSKHEEYVECGPPCEVECSNLGQNCPIPKVKCTSGCFCKPGYARDETSGLCIPQRNCPTPFCPKYEVWLPCGQAPDCQEMCSGVDISCNIRKHRGKCPSGCYCRKGYARHPTTGLCVKKRDCPVEPECSENETYQECGYRCGEVCEANSCQYEKCESGCFCSDGFVRIGGHCVPKENCAKKCPPNEEFSLCSKRCSEECNVPEKFCKKEPCVEGCFCINGYKRVGDVCVPVSNCPPPKCSKPNEVYTTCGKSCNEDCTKSWEDCTGEQCHEGCFCAKGYKRVRRRCIPEEECICPEKEEYKCGNDCDEDCNSSSTECWEQKCSNKCHCIGNYKRINGVCQPPANCQCPSNEEYTYSSKCSEECGKLRNDCTNAKKFFGCFCKANFKRINGICLPDTDCQCRQNEHYAYDCKDVDFYRSCFCQLGYKRINGVCLPEKDCLCGRNEVYSLGNDCWDNCKTKPEECKALAVYKRCNCKAGYKRIHGNCVPDSRCQCNQHEVYKYSSRCNEVCNNSTVDCTKDEYFKGCFREEGYVRRDGKCIKGTYCECGENEEYVNSNTCSEDCSKTWLDCRNVASSFTCTCIKNFKRINGNVFRM</sequence>
<evidence type="ECO:0000313" key="5">
    <source>
        <dbReference type="EnsemblMetazoa" id="LLOJ001267-PA"/>
    </source>
</evidence>
<name>A0A1B0GHG8_LUTLO</name>
<dbReference type="Proteomes" id="UP000092461">
    <property type="component" value="Unassembled WGS sequence"/>
</dbReference>
<dbReference type="Gene3D" id="2.10.25.10">
    <property type="entry name" value="Laminin"/>
    <property type="match status" value="10"/>
</dbReference>
<organism evidence="5 6">
    <name type="scientific">Lutzomyia longipalpis</name>
    <name type="common">Sand fly</name>
    <dbReference type="NCBI Taxonomy" id="7200"/>
    <lineage>
        <taxon>Eukaryota</taxon>
        <taxon>Metazoa</taxon>
        <taxon>Ecdysozoa</taxon>
        <taxon>Arthropoda</taxon>
        <taxon>Hexapoda</taxon>
        <taxon>Insecta</taxon>
        <taxon>Pterygota</taxon>
        <taxon>Neoptera</taxon>
        <taxon>Endopterygota</taxon>
        <taxon>Diptera</taxon>
        <taxon>Nematocera</taxon>
        <taxon>Psychodoidea</taxon>
        <taxon>Psychodidae</taxon>
        <taxon>Lutzomyia</taxon>
        <taxon>Lutzomyia</taxon>
    </lineage>
</organism>
<protein>
    <recommendedName>
        <fullName evidence="4">EGF-like domain-containing protein</fullName>
    </recommendedName>
</protein>
<dbReference type="InterPro" id="IPR002919">
    <property type="entry name" value="TIL_dom"/>
</dbReference>
<dbReference type="CDD" id="cd19941">
    <property type="entry name" value="TIL"/>
    <property type="match status" value="5"/>
</dbReference>
<dbReference type="PANTHER" id="PTHR23259:SF70">
    <property type="entry name" value="ACCESSORY GLAND PROTEIN ACP62F-RELATED"/>
    <property type="match status" value="1"/>
</dbReference>
<keyword evidence="2" id="KW-1015">Disulfide bond</keyword>
<dbReference type="PANTHER" id="PTHR23259">
    <property type="entry name" value="RIDDLE"/>
    <property type="match status" value="1"/>
</dbReference>
<feature type="domain" description="EGF-like" evidence="4">
    <location>
        <begin position="499"/>
        <end position="542"/>
    </location>
</feature>